<dbReference type="AlphaFoldDB" id="A0A2P2N4H5"/>
<reference evidence="1" key="1">
    <citation type="submission" date="2018-02" db="EMBL/GenBank/DDBJ databases">
        <title>Rhizophora mucronata_Transcriptome.</title>
        <authorList>
            <person name="Meera S.P."/>
            <person name="Sreeshan A."/>
            <person name="Augustine A."/>
        </authorList>
    </citation>
    <scope>NUCLEOTIDE SEQUENCE</scope>
    <source>
        <tissue evidence="1">Leaf</tissue>
    </source>
</reference>
<proteinExistence type="predicted"/>
<organism evidence="1">
    <name type="scientific">Rhizophora mucronata</name>
    <name type="common">Asiatic mangrove</name>
    <dbReference type="NCBI Taxonomy" id="61149"/>
    <lineage>
        <taxon>Eukaryota</taxon>
        <taxon>Viridiplantae</taxon>
        <taxon>Streptophyta</taxon>
        <taxon>Embryophyta</taxon>
        <taxon>Tracheophyta</taxon>
        <taxon>Spermatophyta</taxon>
        <taxon>Magnoliopsida</taxon>
        <taxon>eudicotyledons</taxon>
        <taxon>Gunneridae</taxon>
        <taxon>Pentapetalae</taxon>
        <taxon>rosids</taxon>
        <taxon>fabids</taxon>
        <taxon>Malpighiales</taxon>
        <taxon>Rhizophoraceae</taxon>
        <taxon>Rhizophora</taxon>
    </lineage>
</organism>
<evidence type="ECO:0000313" key="1">
    <source>
        <dbReference type="EMBL" id="MBX37384.1"/>
    </source>
</evidence>
<protein>
    <submittedName>
        <fullName evidence="1">Uncharacterized protein</fullName>
    </submittedName>
</protein>
<accession>A0A2P2N4H5</accession>
<sequence>MQITETSGQQLHGFCQVEQIMQSRTIGILL</sequence>
<dbReference type="EMBL" id="GGEC01056900">
    <property type="protein sequence ID" value="MBX37384.1"/>
    <property type="molecule type" value="Transcribed_RNA"/>
</dbReference>
<name>A0A2P2N4H5_RHIMU</name>